<reference evidence="2 3" key="1">
    <citation type="submission" date="2024-09" db="EMBL/GenBank/DDBJ databases">
        <title>Floridaenema gen nov. (Aerosakkonemataceae, Aerosakkonematales ord. nov., Cyanobacteria) from benthic tropical and subtropical fresh waters, with the description of four new species.</title>
        <authorList>
            <person name="Moretto J.A."/>
            <person name="Berthold D.E."/>
            <person name="Lefler F.W."/>
            <person name="Huang I.-S."/>
            <person name="Laughinghouse H. IV."/>
        </authorList>
    </citation>
    <scope>NUCLEOTIDE SEQUENCE [LARGE SCALE GENOMIC DNA]</scope>
    <source>
        <strain evidence="2 3">BLCC-F46</strain>
    </source>
</reference>
<dbReference type="Proteomes" id="UP001576774">
    <property type="component" value="Unassembled WGS sequence"/>
</dbReference>
<gene>
    <name evidence="2" type="ORF">ACE1CC_25800</name>
</gene>
<keyword evidence="3" id="KW-1185">Reference proteome</keyword>
<name>A0ABV4XBV6_9CYAN</name>
<protein>
    <submittedName>
        <fullName evidence="2">Uncharacterized protein</fullName>
    </submittedName>
</protein>
<keyword evidence="1" id="KW-0472">Membrane</keyword>
<proteinExistence type="predicted"/>
<keyword evidence="1" id="KW-1133">Transmembrane helix</keyword>
<dbReference type="RefSeq" id="WP_413273296.1">
    <property type="nucleotide sequence ID" value="NZ_JBHFNQ010000200.1"/>
</dbReference>
<evidence type="ECO:0000256" key="1">
    <source>
        <dbReference type="SAM" id="Phobius"/>
    </source>
</evidence>
<feature type="transmembrane region" description="Helical" evidence="1">
    <location>
        <begin position="40"/>
        <end position="60"/>
    </location>
</feature>
<organism evidence="2 3">
    <name type="scientific">Floridaenema aerugineum BLCC-F46</name>
    <dbReference type="NCBI Taxonomy" id="3153654"/>
    <lineage>
        <taxon>Bacteria</taxon>
        <taxon>Bacillati</taxon>
        <taxon>Cyanobacteriota</taxon>
        <taxon>Cyanophyceae</taxon>
        <taxon>Oscillatoriophycideae</taxon>
        <taxon>Aerosakkonematales</taxon>
        <taxon>Aerosakkonemataceae</taxon>
        <taxon>Floridanema</taxon>
        <taxon>Floridanema aerugineum</taxon>
    </lineage>
</organism>
<evidence type="ECO:0000313" key="2">
    <source>
        <dbReference type="EMBL" id="MFB2880276.1"/>
    </source>
</evidence>
<dbReference type="EMBL" id="JBHFNQ010000200">
    <property type="protein sequence ID" value="MFB2880276.1"/>
    <property type="molecule type" value="Genomic_DNA"/>
</dbReference>
<comment type="caution">
    <text evidence="2">The sequence shown here is derived from an EMBL/GenBank/DDBJ whole genome shotgun (WGS) entry which is preliminary data.</text>
</comment>
<accession>A0ABV4XBV6</accession>
<evidence type="ECO:0000313" key="3">
    <source>
        <dbReference type="Proteomes" id="UP001576774"/>
    </source>
</evidence>
<keyword evidence="1" id="KW-0812">Transmembrane</keyword>
<sequence length="115" mass="11758">MSDNLSEGAAFIASGTAAGAAVSGTVGGMGLAGSFGGVGIGMGVMAAAGGVVGLAAYGAYKIINQDDTGKNFHRNLQALAEITKEYEDKKRWTDLEVDAELETLKTQMQTKNNPS</sequence>